<dbReference type="EMBL" id="JBGBPQ010000003">
    <property type="protein sequence ID" value="KAL1526701.1"/>
    <property type="molecule type" value="Genomic_DNA"/>
</dbReference>
<feature type="compositionally biased region" description="Basic and acidic residues" evidence="1">
    <location>
        <begin position="124"/>
        <end position="137"/>
    </location>
</feature>
<keyword evidence="2" id="KW-1133">Transmembrane helix</keyword>
<comment type="caution">
    <text evidence="3">The sequence shown here is derived from an EMBL/GenBank/DDBJ whole genome shotgun (WGS) entry which is preliminary data.</text>
</comment>
<evidence type="ECO:0000256" key="2">
    <source>
        <dbReference type="SAM" id="Phobius"/>
    </source>
</evidence>
<evidence type="ECO:0000313" key="3">
    <source>
        <dbReference type="EMBL" id="KAL1526701.1"/>
    </source>
</evidence>
<keyword evidence="4" id="KW-1185">Reference proteome</keyword>
<proteinExistence type="predicted"/>
<name>A0AB34JXM6_PRYPA</name>
<gene>
    <name evidence="3" type="ORF">AB1Y20_015401</name>
</gene>
<keyword evidence="2" id="KW-0472">Membrane</keyword>
<accession>A0AB34JXM6</accession>
<feature type="transmembrane region" description="Helical" evidence="2">
    <location>
        <begin position="414"/>
        <end position="433"/>
    </location>
</feature>
<feature type="region of interest" description="Disordered" evidence="1">
    <location>
        <begin position="1"/>
        <end position="86"/>
    </location>
</feature>
<dbReference type="Proteomes" id="UP001515480">
    <property type="component" value="Unassembled WGS sequence"/>
</dbReference>
<evidence type="ECO:0000256" key="1">
    <source>
        <dbReference type="SAM" id="MobiDB-lite"/>
    </source>
</evidence>
<dbReference type="AlphaFoldDB" id="A0AB34JXM6"/>
<reference evidence="3 4" key="1">
    <citation type="journal article" date="2024" name="Science">
        <title>Giant polyketide synthase enzymes in the biosynthesis of giant marine polyether toxins.</title>
        <authorList>
            <person name="Fallon T.R."/>
            <person name="Shende V.V."/>
            <person name="Wierzbicki I.H."/>
            <person name="Pendleton A.L."/>
            <person name="Watervoot N.F."/>
            <person name="Auber R.P."/>
            <person name="Gonzalez D.J."/>
            <person name="Wisecaver J.H."/>
            <person name="Moore B.S."/>
        </authorList>
    </citation>
    <scope>NUCLEOTIDE SEQUENCE [LARGE SCALE GENOMIC DNA]</scope>
    <source>
        <strain evidence="3 4">12B1</strain>
    </source>
</reference>
<feature type="region of interest" description="Disordered" evidence="1">
    <location>
        <begin position="444"/>
        <end position="463"/>
    </location>
</feature>
<feature type="region of interest" description="Disordered" evidence="1">
    <location>
        <begin position="110"/>
        <end position="137"/>
    </location>
</feature>
<feature type="compositionally biased region" description="Basic and acidic residues" evidence="1">
    <location>
        <begin position="75"/>
        <end position="86"/>
    </location>
</feature>
<evidence type="ECO:0000313" key="4">
    <source>
        <dbReference type="Proteomes" id="UP001515480"/>
    </source>
</evidence>
<keyword evidence="2" id="KW-0812">Transmembrane</keyword>
<sequence>MAGAMKSSWTGSQAEGRPSNEGTTMHSESQKRVMIEPTLLEAPKRTDNAAEAPVPPTQSIKTEGSPQKDSVGLGKHADGTASERVRQLESENAEIRHRLAKLETLIQSQKNANFPTKVPSSKLKLSDTDREEGRNDGRLNSWTDLALGTWAGAPLCQRSIPHTAMLLTYFPLVLLYAVWAFVQYADRPQAETFSQTPTSDVPPQFIRISTECSGGWLCHQNSSVGPEGWRWDGVPTIRTVYDKESACNSSIQALPGEDEFLRFNATVPVCYSGDPSHGVLLDIPAFTLSSGCAYGAPGCRPSLRVIISDTADNSSSAMREVIDIEPFQRKSVYLGIVARSVEQTTEEFIMFGGDTTVLNSTFKLYTADLFYEGKNEDTTARFQIKMKQFAEQYIISRPGTLAEVLGEIGGFEGLILMMIACFSGVVSLAALLFRGGAVLVQGGDTPEKKHAVPTKSRVTMSEV</sequence>
<protein>
    <submittedName>
        <fullName evidence="3">Uncharacterized protein</fullName>
    </submittedName>
</protein>
<organism evidence="3 4">
    <name type="scientific">Prymnesium parvum</name>
    <name type="common">Toxic golden alga</name>
    <dbReference type="NCBI Taxonomy" id="97485"/>
    <lineage>
        <taxon>Eukaryota</taxon>
        <taxon>Haptista</taxon>
        <taxon>Haptophyta</taxon>
        <taxon>Prymnesiophyceae</taxon>
        <taxon>Prymnesiales</taxon>
        <taxon>Prymnesiaceae</taxon>
        <taxon>Prymnesium</taxon>
    </lineage>
</organism>
<feature type="compositionally biased region" description="Polar residues" evidence="1">
    <location>
        <begin position="57"/>
        <end position="68"/>
    </location>
</feature>